<evidence type="ECO:0000259" key="9">
    <source>
        <dbReference type="Pfam" id="PF00535"/>
    </source>
</evidence>
<dbReference type="PANTHER" id="PTHR43398:SF1">
    <property type="entry name" value="DOLICHOL-PHOSPHATE MANNOSYLTRANSFERASE SUBUNIT 1"/>
    <property type="match status" value="1"/>
</dbReference>
<dbReference type="GO" id="GO:0009247">
    <property type="term" value="P:glycolipid biosynthetic process"/>
    <property type="evidence" value="ECO:0007669"/>
    <property type="project" value="TreeGrafter"/>
</dbReference>
<evidence type="ECO:0000256" key="1">
    <source>
        <dbReference type="ARBA" id="ARBA00004141"/>
    </source>
</evidence>
<evidence type="ECO:0000313" key="12">
    <source>
        <dbReference type="Proteomes" id="UP001296967"/>
    </source>
</evidence>
<evidence type="ECO:0000256" key="8">
    <source>
        <dbReference type="SAM" id="Phobius"/>
    </source>
</evidence>
<keyword evidence="12" id="KW-1185">Reference proteome</keyword>
<dbReference type="InterPro" id="IPR001173">
    <property type="entry name" value="Glyco_trans_2-like"/>
</dbReference>
<comment type="caution">
    <text evidence="11">The sequence shown here is derived from an EMBL/GenBank/DDBJ whole genome shotgun (WGS) entry which is preliminary data.</text>
</comment>
<reference evidence="11" key="1">
    <citation type="submission" date="2017-05" db="EMBL/GenBank/DDBJ databases">
        <authorList>
            <person name="Imhoff J.F."/>
            <person name="Rahn T."/>
            <person name="Kuenzel S."/>
            <person name="Neulinger S.C."/>
        </authorList>
    </citation>
    <scope>NUCLEOTIDE SEQUENCE</scope>
    <source>
        <strain evidence="11">DSM 4395</strain>
    </source>
</reference>
<keyword evidence="4" id="KW-0808">Transferase</keyword>
<dbReference type="GO" id="GO:0016020">
    <property type="term" value="C:membrane"/>
    <property type="evidence" value="ECO:0007669"/>
    <property type="project" value="UniProtKB-SubCell"/>
</dbReference>
<dbReference type="Pfam" id="PF04138">
    <property type="entry name" value="GtrA_DPMS_TM"/>
    <property type="match status" value="1"/>
</dbReference>
<protein>
    <submittedName>
        <fullName evidence="11">Dolichol monophosphate mannose synthase</fullName>
    </submittedName>
</protein>
<dbReference type="EMBL" id="NHSF01000005">
    <property type="protein sequence ID" value="MBK5929011.1"/>
    <property type="molecule type" value="Genomic_DNA"/>
</dbReference>
<feature type="transmembrane region" description="Helical" evidence="8">
    <location>
        <begin position="294"/>
        <end position="313"/>
    </location>
</feature>
<feature type="domain" description="Glycosyltransferase 2-like" evidence="9">
    <location>
        <begin position="34"/>
        <end position="197"/>
    </location>
</feature>
<accession>A0AAJ0XE12</accession>
<evidence type="ECO:0000256" key="3">
    <source>
        <dbReference type="ARBA" id="ARBA00022676"/>
    </source>
</evidence>
<dbReference type="CDD" id="cd06442">
    <property type="entry name" value="DPM1_like"/>
    <property type="match status" value="1"/>
</dbReference>
<feature type="transmembrane region" description="Helical" evidence="8">
    <location>
        <begin position="333"/>
        <end position="355"/>
    </location>
</feature>
<feature type="transmembrane region" description="Helical" evidence="8">
    <location>
        <begin position="361"/>
        <end position="385"/>
    </location>
</feature>
<dbReference type="GO" id="GO:0000271">
    <property type="term" value="P:polysaccharide biosynthetic process"/>
    <property type="evidence" value="ECO:0007669"/>
    <property type="project" value="InterPro"/>
</dbReference>
<evidence type="ECO:0000259" key="10">
    <source>
        <dbReference type="Pfam" id="PF04138"/>
    </source>
</evidence>
<dbReference type="PANTHER" id="PTHR43398">
    <property type="entry name" value="DOLICHOL-PHOSPHATE MANNOSYLTRANSFERASE SUBUNIT 1"/>
    <property type="match status" value="1"/>
</dbReference>
<sequence length="391" mass="43919">MGWWRARRRDLHLSDAILPEAALSIPCRAPTLAVVIPTYNEAENVPLIVERLRAVLTGIDWELIFVDDDSPDGTAQRVRAIARAHPQIRVLQRIGRRGLSSACIEGMLATSAPYVAVMDADLQHDETLLPTMLQQLRTEPLEIVIGSRYVAGGGVGDWDDQRASMSRLATRLGQRLIKADLKDPMSGFFMLRTELLQDDARELSGVGYKLLLDLFATHPGPLRFRELPYRFRPRHAGESKLDEAVVWEYLLMLIQKWVGPMLPVRFIAFSLIGASGVLVHMLVLWISFKLADTSFLVAQSVATLVAMTTNFFLNNLFTYRDRRLRGWDLLRGWFSFVIACSIGALANVGIASWLFEAHSFWVLSALAGILVGVVWNYAVTAVYTWKRPKAD</sequence>
<gene>
    <name evidence="11" type="ORF">CCR82_00265</name>
</gene>
<comment type="subcellular location">
    <subcellularLocation>
        <location evidence="1">Membrane</location>
        <topology evidence="1">Multi-pass membrane protein</topology>
    </subcellularLocation>
</comment>
<dbReference type="SUPFAM" id="SSF53448">
    <property type="entry name" value="Nucleotide-diphospho-sugar transferases"/>
    <property type="match status" value="1"/>
</dbReference>
<evidence type="ECO:0000256" key="7">
    <source>
        <dbReference type="ARBA" id="ARBA00023136"/>
    </source>
</evidence>
<organism evidence="11 12">
    <name type="scientific">Halochromatium salexigens</name>
    <name type="common">Chromatium salexigens</name>
    <dbReference type="NCBI Taxonomy" id="49447"/>
    <lineage>
        <taxon>Bacteria</taxon>
        <taxon>Pseudomonadati</taxon>
        <taxon>Pseudomonadota</taxon>
        <taxon>Gammaproteobacteria</taxon>
        <taxon>Chromatiales</taxon>
        <taxon>Chromatiaceae</taxon>
        <taxon>Halochromatium</taxon>
    </lineage>
</organism>
<dbReference type="InterPro" id="IPR039528">
    <property type="entry name" value="DPM1-like"/>
</dbReference>
<evidence type="ECO:0000313" key="11">
    <source>
        <dbReference type="EMBL" id="MBK5929011.1"/>
    </source>
</evidence>
<dbReference type="GO" id="GO:0004582">
    <property type="term" value="F:dolichyl-phosphate beta-D-mannosyltransferase activity"/>
    <property type="evidence" value="ECO:0007669"/>
    <property type="project" value="InterPro"/>
</dbReference>
<reference evidence="11" key="2">
    <citation type="journal article" date="2020" name="Microorganisms">
        <title>Osmotic Adaptation and Compatible Solute Biosynthesis of Phototrophic Bacteria as Revealed from Genome Analyses.</title>
        <authorList>
            <person name="Imhoff J.F."/>
            <person name="Rahn T."/>
            <person name="Kunzel S."/>
            <person name="Keller A."/>
            <person name="Neulinger S.C."/>
        </authorList>
    </citation>
    <scope>NUCLEOTIDE SEQUENCE</scope>
    <source>
        <strain evidence="11">DSM 4395</strain>
    </source>
</reference>
<keyword evidence="7 8" id="KW-0472">Membrane</keyword>
<keyword evidence="3" id="KW-0328">Glycosyltransferase</keyword>
<dbReference type="Pfam" id="PF00535">
    <property type="entry name" value="Glycos_transf_2"/>
    <property type="match status" value="1"/>
</dbReference>
<evidence type="ECO:0000256" key="4">
    <source>
        <dbReference type="ARBA" id="ARBA00022679"/>
    </source>
</evidence>
<dbReference type="InterPro" id="IPR029044">
    <property type="entry name" value="Nucleotide-diphossugar_trans"/>
</dbReference>
<name>A0AAJ0XE12_HALSE</name>
<proteinExistence type="inferred from homology"/>
<dbReference type="Gene3D" id="3.90.550.10">
    <property type="entry name" value="Spore Coat Polysaccharide Biosynthesis Protein SpsA, Chain A"/>
    <property type="match status" value="1"/>
</dbReference>
<dbReference type="AlphaFoldDB" id="A0AAJ0XE12"/>
<evidence type="ECO:0000256" key="6">
    <source>
        <dbReference type="ARBA" id="ARBA00022989"/>
    </source>
</evidence>
<keyword evidence="6 8" id="KW-1133">Transmembrane helix</keyword>
<comment type="similarity">
    <text evidence="2">Belongs to the glycosyltransferase 2 family.</text>
</comment>
<evidence type="ECO:0000256" key="5">
    <source>
        <dbReference type="ARBA" id="ARBA00022692"/>
    </source>
</evidence>
<feature type="transmembrane region" description="Helical" evidence="8">
    <location>
        <begin position="266"/>
        <end position="288"/>
    </location>
</feature>
<dbReference type="Proteomes" id="UP001296967">
    <property type="component" value="Unassembled WGS sequence"/>
</dbReference>
<keyword evidence="5 8" id="KW-0812">Transmembrane</keyword>
<evidence type="ECO:0000256" key="2">
    <source>
        <dbReference type="ARBA" id="ARBA00006739"/>
    </source>
</evidence>
<dbReference type="InterPro" id="IPR007267">
    <property type="entry name" value="GtrA_DPMS_TM"/>
</dbReference>
<feature type="domain" description="GtrA/DPMS transmembrane" evidence="10">
    <location>
        <begin position="269"/>
        <end position="385"/>
    </location>
</feature>